<reference evidence="1 2" key="1">
    <citation type="submission" date="2023-08" db="EMBL/GenBank/DDBJ databases">
        <title>Black Yeasts Isolated from many extreme environments.</title>
        <authorList>
            <person name="Coleine C."/>
            <person name="Stajich J.E."/>
            <person name="Selbmann L."/>
        </authorList>
    </citation>
    <scope>NUCLEOTIDE SEQUENCE [LARGE SCALE GENOMIC DNA]</scope>
    <source>
        <strain evidence="1 2">CCFEE 5935</strain>
    </source>
</reference>
<comment type="caution">
    <text evidence="1">The sequence shown here is derived from an EMBL/GenBank/DDBJ whole genome shotgun (WGS) entry which is preliminary data.</text>
</comment>
<keyword evidence="2" id="KW-1185">Reference proteome</keyword>
<dbReference type="GeneID" id="89923995"/>
<dbReference type="EMBL" id="JAVRRT010000004">
    <property type="protein sequence ID" value="KAK5172528.1"/>
    <property type="molecule type" value="Genomic_DNA"/>
</dbReference>
<evidence type="ECO:0000313" key="2">
    <source>
        <dbReference type="Proteomes" id="UP001337655"/>
    </source>
</evidence>
<accession>A0AAV9PGV7</accession>
<protein>
    <submittedName>
        <fullName evidence="1">Uncharacterized protein</fullName>
    </submittedName>
</protein>
<gene>
    <name evidence="1" type="ORF">LTR77_002648</name>
</gene>
<sequence length="159" mass="18264">MKPEMTTKCYLLESLPAEFRVQIYEHVFNEPNTHPLLIIKDELKIKVKQKARAHVGLHKTCETIHYEATPVAYESQKFYVEIACYRSHSNPRDSLARHASKQSLIYPPYTPHVRSFNIWADMKQEKDDEAMVYLTSAFAGAVAASDPNCCIQVKMNDCV</sequence>
<evidence type="ECO:0000313" key="1">
    <source>
        <dbReference type="EMBL" id="KAK5172528.1"/>
    </source>
</evidence>
<proteinExistence type="predicted"/>
<dbReference type="AlphaFoldDB" id="A0AAV9PGV7"/>
<dbReference type="RefSeq" id="XP_064661246.1">
    <property type="nucleotide sequence ID" value="XM_064799907.1"/>
</dbReference>
<dbReference type="Proteomes" id="UP001337655">
    <property type="component" value="Unassembled WGS sequence"/>
</dbReference>
<name>A0AAV9PGV7_9PEZI</name>
<organism evidence="1 2">
    <name type="scientific">Saxophila tyrrhenica</name>
    <dbReference type="NCBI Taxonomy" id="1690608"/>
    <lineage>
        <taxon>Eukaryota</taxon>
        <taxon>Fungi</taxon>
        <taxon>Dikarya</taxon>
        <taxon>Ascomycota</taxon>
        <taxon>Pezizomycotina</taxon>
        <taxon>Dothideomycetes</taxon>
        <taxon>Dothideomycetidae</taxon>
        <taxon>Mycosphaerellales</taxon>
        <taxon>Extremaceae</taxon>
        <taxon>Saxophila</taxon>
    </lineage>
</organism>